<dbReference type="KEGG" id="kbs:EPA93_35845"/>
<evidence type="ECO:0000259" key="7">
    <source>
        <dbReference type="Pfam" id="PF01386"/>
    </source>
</evidence>
<dbReference type="Gene3D" id="2.40.240.10">
    <property type="entry name" value="Ribosomal Protein L25, Chain P"/>
    <property type="match status" value="1"/>
</dbReference>
<feature type="domain" description="Large ribosomal subunit protein bL25 beta" evidence="8">
    <location>
        <begin position="102"/>
        <end position="186"/>
    </location>
</feature>
<comment type="similarity">
    <text evidence="5">Belongs to the bacterial ribosomal protein bL25 family. CTC subfamily.</text>
</comment>
<dbReference type="InterPro" id="IPR001021">
    <property type="entry name" value="Ribosomal_bL25_long"/>
</dbReference>
<keyword evidence="2 5" id="KW-0694">RNA-binding</keyword>
<comment type="subunit">
    <text evidence="5">Part of the 50S ribosomal subunit; part of the 5S rRNA/L5/L18/L25 subcomplex. Contacts the 5S rRNA. Binds to the 5S rRNA independently of L5 and L18.</text>
</comment>
<sequence>MVQQTDLAIAPRTAMGRAVKHLRQQGIIPANIYGHGQPSVAVQVDALAFDRLRRAKNTRNFLTLRMPDGPNQTALVRHVQSDAISGQTLHIDFFRVDLQERLAVKIPLKVTGESYAVKNLDGVLLHLLDALEVECKAEEMVEYIDVDISSLNEMDDIIHAKDIKLPANYTLATDPEEPVIKVSPPRAAALPEEEVQVAAPEAGTPEQTPIAGE</sequence>
<dbReference type="NCBIfam" id="TIGR00731">
    <property type="entry name" value="bL25_bact_ctc"/>
    <property type="match status" value="1"/>
</dbReference>
<dbReference type="GO" id="GO:0022625">
    <property type="term" value="C:cytosolic large ribosomal subunit"/>
    <property type="evidence" value="ECO:0007669"/>
    <property type="project" value="TreeGrafter"/>
</dbReference>
<dbReference type="RefSeq" id="WP_129892120.1">
    <property type="nucleotide sequence ID" value="NZ_CP035758.1"/>
</dbReference>
<dbReference type="InterPro" id="IPR020056">
    <property type="entry name" value="Rbsml_bL25/Gln-tRNA_synth_N"/>
</dbReference>
<dbReference type="GO" id="GO:0006412">
    <property type="term" value="P:translation"/>
    <property type="evidence" value="ECO:0007669"/>
    <property type="project" value="UniProtKB-UniRule"/>
</dbReference>
<dbReference type="InterPro" id="IPR020057">
    <property type="entry name" value="Ribosomal_bL25_b-dom"/>
</dbReference>
<keyword evidence="4 5" id="KW-0687">Ribonucleoprotein</keyword>
<accession>A0A4P6JYY2</accession>
<proteinExistence type="inferred from homology"/>
<organism evidence="9 10">
    <name type="scientific">Ktedonosporobacter rubrisoli</name>
    <dbReference type="NCBI Taxonomy" id="2509675"/>
    <lineage>
        <taxon>Bacteria</taxon>
        <taxon>Bacillati</taxon>
        <taxon>Chloroflexota</taxon>
        <taxon>Ktedonobacteria</taxon>
        <taxon>Ktedonobacterales</taxon>
        <taxon>Ktedonosporobacteraceae</taxon>
        <taxon>Ktedonosporobacter</taxon>
    </lineage>
</organism>
<gene>
    <name evidence="5" type="primary">rplY</name>
    <name evidence="5" type="synonym">ctc</name>
    <name evidence="9" type="ORF">EPA93_35845</name>
</gene>
<comment type="function">
    <text evidence="5">This is one of the proteins that binds to the 5S RNA in the ribosome where it forms part of the central protuberance.</text>
</comment>
<dbReference type="InterPro" id="IPR037121">
    <property type="entry name" value="Ribosomal_bL25_C"/>
</dbReference>
<evidence type="ECO:0000256" key="3">
    <source>
        <dbReference type="ARBA" id="ARBA00022980"/>
    </source>
</evidence>
<evidence type="ECO:0000313" key="10">
    <source>
        <dbReference type="Proteomes" id="UP000290365"/>
    </source>
</evidence>
<keyword evidence="10" id="KW-1185">Reference proteome</keyword>
<evidence type="ECO:0000256" key="6">
    <source>
        <dbReference type="SAM" id="MobiDB-lite"/>
    </source>
</evidence>
<dbReference type="InterPro" id="IPR020930">
    <property type="entry name" value="Ribosomal_uL5_bac-type"/>
</dbReference>
<protein>
    <recommendedName>
        <fullName evidence="5">Large ribosomal subunit protein bL25</fullName>
    </recommendedName>
    <alternativeName>
        <fullName evidence="5">General stress protein CTC</fullName>
    </alternativeName>
</protein>
<dbReference type="Pfam" id="PF01386">
    <property type="entry name" value="Ribosomal_L25p"/>
    <property type="match status" value="1"/>
</dbReference>
<dbReference type="HAMAP" id="MF_01334">
    <property type="entry name" value="Ribosomal_bL25_CTC"/>
    <property type="match status" value="1"/>
</dbReference>
<dbReference type="EMBL" id="CP035758">
    <property type="protein sequence ID" value="QBD81058.1"/>
    <property type="molecule type" value="Genomic_DNA"/>
</dbReference>
<evidence type="ECO:0000313" key="9">
    <source>
        <dbReference type="EMBL" id="QBD81058.1"/>
    </source>
</evidence>
<dbReference type="PANTHER" id="PTHR33284">
    <property type="entry name" value="RIBOSOMAL PROTEIN L25/GLN-TRNA SYNTHETASE, ANTI-CODON-BINDING DOMAIN-CONTAINING PROTEIN"/>
    <property type="match status" value="1"/>
</dbReference>
<dbReference type="OrthoDB" id="9790002at2"/>
<dbReference type="SUPFAM" id="SSF50715">
    <property type="entry name" value="Ribosomal protein L25-like"/>
    <property type="match status" value="1"/>
</dbReference>
<keyword evidence="1 5" id="KW-0699">rRNA-binding</keyword>
<feature type="domain" description="Large ribosomal subunit protein bL25 L25" evidence="7">
    <location>
        <begin position="9"/>
        <end position="93"/>
    </location>
</feature>
<evidence type="ECO:0000259" key="8">
    <source>
        <dbReference type="Pfam" id="PF14693"/>
    </source>
</evidence>
<dbReference type="GO" id="GO:0003735">
    <property type="term" value="F:structural constituent of ribosome"/>
    <property type="evidence" value="ECO:0007669"/>
    <property type="project" value="InterPro"/>
</dbReference>
<evidence type="ECO:0000256" key="2">
    <source>
        <dbReference type="ARBA" id="ARBA00022884"/>
    </source>
</evidence>
<evidence type="ECO:0000256" key="5">
    <source>
        <dbReference type="HAMAP-Rule" id="MF_01334"/>
    </source>
</evidence>
<dbReference type="Pfam" id="PF14693">
    <property type="entry name" value="Ribosomal_TL5_C"/>
    <property type="match status" value="1"/>
</dbReference>
<dbReference type="InterPro" id="IPR029751">
    <property type="entry name" value="Ribosomal_L25_dom"/>
</dbReference>
<reference evidence="9 10" key="1">
    <citation type="submission" date="2019-01" db="EMBL/GenBank/DDBJ databases">
        <title>Ktedonosporobacter rubrisoli SCAWS-G2.</title>
        <authorList>
            <person name="Huang Y."/>
            <person name="Yan B."/>
        </authorList>
    </citation>
    <scope>NUCLEOTIDE SEQUENCE [LARGE SCALE GENOMIC DNA]</scope>
    <source>
        <strain evidence="9 10">SCAWS-G2</strain>
    </source>
</reference>
<dbReference type="AlphaFoldDB" id="A0A4P6JYY2"/>
<name>A0A4P6JYY2_KTERU</name>
<dbReference type="PANTHER" id="PTHR33284:SF1">
    <property type="entry name" value="RIBOSOMAL PROTEIN L25_GLN-TRNA SYNTHETASE, ANTI-CODON-BINDING DOMAIN-CONTAINING PROTEIN"/>
    <property type="match status" value="1"/>
</dbReference>
<dbReference type="InterPro" id="IPR011035">
    <property type="entry name" value="Ribosomal_bL25/Gln-tRNA_synth"/>
</dbReference>
<evidence type="ECO:0000256" key="4">
    <source>
        <dbReference type="ARBA" id="ARBA00023274"/>
    </source>
</evidence>
<evidence type="ECO:0000256" key="1">
    <source>
        <dbReference type="ARBA" id="ARBA00022730"/>
    </source>
</evidence>
<keyword evidence="3 5" id="KW-0689">Ribosomal protein</keyword>
<feature type="region of interest" description="Disordered" evidence="6">
    <location>
        <begin position="194"/>
        <end position="213"/>
    </location>
</feature>
<dbReference type="Proteomes" id="UP000290365">
    <property type="component" value="Chromosome"/>
</dbReference>
<dbReference type="GO" id="GO:0008097">
    <property type="term" value="F:5S rRNA binding"/>
    <property type="evidence" value="ECO:0007669"/>
    <property type="project" value="InterPro"/>
</dbReference>
<dbReference type="Gene3D" id="2.170.120.20">
    <property type="entry name" value="Ribosomal protein L25, beta domain"/>
    <property type="match status" value="1"/>
</dbReference>
<dbReference type="CDD" id="cd00495">
    <property type="entry name" value="Ribosomal_L25_TL5_CTC"/>
    <property type="match status" value="1"/>
</dbReference>